<sequence>MERYFKRKVESTSTMPIEEHVHSAKKSNVEIGKNVENYSEKINLEVNLAELPTDPGLRIPILNYHANDQDEVRRRYMLKGPCQPHNHVFPLTQFGTKSRRFNPAWFKEYPTWLEYSIAKDAAFCLCCYLYKQNIGEHDSFVSKGFSNWKKKEKIQIHVGGPDSAHNYAWNKCSALMNQKQHIATFLHNQSNKDQVEYRIRLGASVDCARFLLRQGLPFRGHDESASSSSQGNFLELLKFMGNLKQEIKDVTLQNAPENAKLISSDIQKDIINAAATETINVVIKDIGDALFSILVDESRDISMKEQMAVVLRYVDKKGCVIERFVGLEHVTSTTAISLKAAIDRLFSRYGLSIARLRGQGYDGASNMQGEFNGLKALILKENPCAFYIHCFAHQLQLALVGVAKKHVQVTDFFCVVASVVNVVGASPKRSDILQEKQIAHISQALQSGEVASGRGLNQSTTLKRHGDTRWGSHYGTLLSLLTLFSSTIEVLEIIVDDASNSEQRYEATNLLDNMQSYSFVFCLHLMRIILGVSNELSKALQRKDQDIANAIGLVKVCKQRLQEMRENDWDSFIVQVSSFCDKHNIDLPNMDDIYKPRGRSRRKTYETTNLHHYRVDLYYSIIDMQLQELNGRFDEVNTKLLLCIACLCPDNLFVAFEKPKLLQLVGCYPKDFSAIELMALDDQLQNYIIDMRSSIEFSDLKGISNLAKKMVEMGNDKVYPLVYRLLTLSLILPVTF</sequence>
<dbReference type="PANTHER" id="PTHR11697:SF230">
    <property type="entry name" value="ZINC FINGER, MYM DOMAIN CONTAINING 1"/>
    <property type="match status" value="1"/>
</dbReference>
<dbReference type="InterPro" id="IPR006580">
    <property type="entry name" value="Znf_TTF"/>
</dbReference>
<dbReference type="InterPro" id="IPR012337">
    <property type="entry name" value="RNaseH-like_sf"/>
</dbReference>
<dbReference type="Pfam" id="PF14291">
    <property type="entry name" value="DUF4371"/>
    <property type="match status" value="1"/>
</dbReference>
<dbReference type="AlphaFoldDB" id="A0A9D5HM95"/>
<gene>
    <name evidence="2" type="ORF">J5N97_010129</name>
</gene>
<dbReference type="OrthoDB" id="640122at2759"/>
<organism evidence="2 3">
    <name type="scientific">Dioscorea zingiberensis</name>
    <dbReference type="NCBI Taxonomy" id="325984"/>
    <lineage>
        <taxon>Eukaryota</taxon>
        <taxon>Viridiplantae</taxon>
        <taxon>Streptophyta</taxon>
        <taxon>Embryophyta</taxon>
        <taxon>Tracheophyta</taxon>
        <taxon>Spermatophyta</taxon>
        <taxon>Magnoliopsida</taxon>
        <taxon>Liliopsida</taxon>
        <taxon>Dioscoreales</taxon>
        <taxon>Dioscoreaceae</taxon>
        <taxon>Dioscorea</taxon>
    </lineage>
</organism>
<dbReference type="InterPro" id="IPR025398">
    <property type="entry name" value="DUF4371"/>
</dbReference>
<accession>A0A9D5HM95</accession>
<feature type="domain" description="TTF-type" evidence="1">
    <location>
        <begin position="97"/>
        <end position="188"/>
    </location>
</feature>
<reference evidence="2" key="1">
    <citation type="submission" date="2021-03" db="EMBL/GenBank/DDBJ databases">
        <authorList>
            <person name="Li Z."/>
            <person name="Yang C."/>
        </authorList>
    </citation>
    <scope>NUCLEOTIDE SEQUENCE</scope>
    <source>
        <strain evidence="2">Dzin_1.0</strain>
        <tissue evidence="2">Leaf</tissue>
    </source>
</reference>
<keyword evidence="3" id="KW-1185">Reference proteome</keyword>
<evidence type="ECO:0000313" key="3">
    <source>
        <dbReference type="Proteomes" id="UP001085076"/>
    </source>
</evidence>
<dbReference type="Proteomes" id="UP001085076">
    <property type="component" value="Miscellaneous, Linkage group lg02"/>
</dbReference>
<dbReference type="PANTHER" id="PTHR11697">
    <property type="entry name" value="GENERAL TRANSCRIPTION FACTOR 2-RELATED ZINC FINGER PROTEIN"/>
    <property type="match status" value="1"/>
</dbReference>
<evidence type="ECO:0000259" key="1">
    <source>
        <dbReference type="SMART" id="SM00597"/>
    </source>
</evidence>
<dbReference type="SUPFAM" id="SSF53098">
    <property type="entry name" value="Ribonuclease H-like"/>
    <property type="match status" value="1"/>
</dbReference>
<evidence type="ECO:0000313" key="2">
    <source>
        <dbReference type="EMBL" id="KAJ0981874.1"/>
    </source>
</evidence>
<dbReference type="InterPro" id="IPR055298">
    <property type="entry name" value="AtLOH3-like"/>
</dbReference>
<proteinExistence type="predicted"/>
<protein>
    <recommendedName>
        <fullName evidence="1">TTF-type domain-containing protein</fullName>
    </recommendedName>
</protein>
<comment type="caution">
    <text evidence="2">The sequence shown here is derived from an EMBL/GenBank/DDBJ whole genome shotgun (WGS) entry which is preliminary data.</text>
</comment>
<name>A0A9D5HM95_9LILI</name>
<reference evidence="2" key="2">
    <citation type="journal article" date="2022" name="Hortic Res">
        <title>The genome of Dioscorea zingiberensis sheds light on the biosynthesis, origin and evolution of the medicinally important diosgenin saponins.</title>
        <authorList>
            <person name="Li Y."/>
            <person name="Tan C."/>
            <person name="Li Z."/>
            <person name="Guo J."/>
            <person name="Li S."/>
            <person name="Chen X."/>
            <person name="Wang C."/>
            <person name="Dai X."/>
            <person name="Yang H."/>
            <person name="Song W."/>
            <person name="Hou L."/>
            <person name="Xu J."/>
            <person name="Tong Z."/>
            <person name="Xu A."/>
            <person name="Yuan X."/>
            <person name="Wang W."/>
            <person name="Yang Q."/>
            <person name="Chen L."/>
            <person name="Sun Z."/>
            <person name="Wang K."/>
            <person name="Pan B."/>
            <person name="Chen J."/>
            <person name="Bao Y."/>
            <person name="Liu F."/>
            <person name="Qi X."/>
            <person name="Gang D.R."/>
            <person name="Wen J."/>
            <person name="Li J."/>
        </authorList>
    </citation>
    <scope>NUCLEOTIDE SEQUENCE</scope>
    <source>
        <strain evidence="2">Dzin_1.0</strain>
    </source>
</reference>
<dbReference type="SMART" id="SM00597">
    <property type="entry name" value="ZnF_TTF"/>
    <property type="match status" value="1"/>
</dbReference>
<dbReference type="EMBL" id="JAGGNH010000002">
    <property type="protein sequence ID" value="KAJ0981874.1"/>
    <property type="molecule type" value="Genomic_DNA"/>
</dbReference>